<sequence length="117" mass="13958">MNVNYLISSFLIVPQSEDRTSPYLDLNRRSSLLNRFNRFLYKIQFLGDNQRRLDSIIPITSNIMLNCQRNCISHQELLTRHKSTVAEYLNNTYDWFSHSIMHCWNLLTSPDEMLLRC</sequence>
<keyword evidence="2" id="KW-1185">Reference proteome</keyword>
<organism evidence="1 2">
    <name type="scientific">Smallanthus sonchifolius</name>
    <dbReference type="NCBI Taxonomy" id="185202"/>
    <lineage>
        <taxon>Eukaryota</taxon>
        <taxon>Viridiplantae</taxon>
        <taxon>Streptophyta</taxon>
        <taxon>Embryophyta</taxon>
        <taxon>Tracheophyta</taxon>
        <taxon>Spermatophyta</taxon>
        <taxon>Magnoliopsida</taxon>
        <taxon>eudicotyledons</taxon>
        <taxon>Gunneridae</taxon>
        <taxon>Pentapetalae</taxon>
        <taxon>asterids</taxon>
        <taxon>campanulids</taxon>
        <taxon>Asterales</taxon>
        <taxon>Asteraceae</taxon>
        <taxon>Asteroideae</taxon>
        <taxon>Heliantheae alliance</taxon>
        <taxon>Millerieae</taxon>
        <taxon>Smallanthus</taxon>
    </lineage>
</organism>
<proteinExistence type="predicted"/>
<accession>A0ACB9G0X0</accession>
<evidence type="ECO:0000313" key="2">
    <source>
        <dbReference type="Proteomes" id="UP001056120"/>
    </source>
</evidence>
<gene>
    <name evidence="1" type="ORF">L1987_46960</name>
</gene>
<evidence type="ECO:0000313" key="1">
    <source>
        <dbReference type="EMBL" id="KAI3777164.1"/>
    </source>
</evidence>
<dbReference type="Proteomes" id="UP001056120">
    <property type="component" value="Linkage Group LG15"/>
</dbReference>
<comment type="caution">
    <text evidence="1">The sequence shown here is derived from an EMBL/GenBank/DDBJ whole genome shotgun (WGS) entry which is preliminary data.</text>
</comment>
<dbReference type="EMBL" id="CM042032">
    <property type="protein sequence ID" value="KAI3777164.1"/>
    <property type="molecule type" value="Genomic_DNA"/>
</dbReference>
<protein>
    <submittedName>
        <fullName evidence="1">Uncharacterized protein</fullName>
    </submittedName>
</protein>
<name>A0ACB9G0X0_9ASTR</name>
<reference evidence="1 2" key="2">
    <citation type="journal article" date="2022" name="Mol. Ecol. Resour.">
        <title>The genomes of chicory, endive, great burdock and yacon provide insights into Asteraceae paleo-polyploidization history and plant inulin production.</title>
        <authorList>
            <person name="Fan W."/>
            <person name="Wang S."/>
            <person name="Wang H."/>
            <person name="Wang A."/>
            <person name="Jiang F."/>
            <person name="Liu H."/>
            <person name="Zhao H."/>
            <person name="Xu D."/>
            <person name="Zhang Y."/>
        </authorList>
    </citation>
    <scope>NUCLEOTIDE SEQUENCE [LARGE SCALE GENOMIC DNA]</scope>
    <source>
        <strain evidence="2">cv. Yunnan</strain>
        <tissue evidence="1">Leaves</tissue>
    </source>
</reference>
<reference evidence="2" key="1">
    <citation type="journal article" date="2022" name="Mol. Ecol. Resour.">
        <title>The genomes of chicory, endive, great burdock and yacon provide insights into Asteraceae palaeo-polyploidization history and plant inulin production.</title>
        <authorList>
            <person name="Fan W."/>
            <person name="Wang S."/>
            <person name="Wang H."/>
            <person name="Wang A."/>
            <person name="Jiang F."/>
            <person name="Liu H."/>
            <person name="Zhao H."/>
            <person name="Xu D."/>
            <person name="Zhang Y."/>
        </authorList>
    </citation>
    <scope>NUCLEOTIDE SEQUENCE [LARGE SCALE GENOMIC DNA]</scope>
    <source>
        <strain evidence="2">cv. Yunnan</strain>
    </source>
</reference>